<dbReference type="AlphaFoldDB" id="A0A183FP84"/>
<dbReference type="EMBL" id="UZAH01026428">
    <property type="protein sequence ID" value="VDO80543.1"/>
    <property type="molecule type" value="Genomic_DNA"/>
</dbReference>
<evidence type="ECO:0000313" key="3">
    <source>
        <dbReference type="WBParaSite" id="HPBE_0000940101-mRNA-1"/>
    </source>
</evidence>
<reference evidence="1 2" key="1">
    <citation type="submission" date="2018-11" db="EMBL/GenBank/DDBJ databases">
        <authorList>
            <consortium name="Pathogen Informatics"/>
        </authorList>
    </citation>
    <scope>NUCLEOTIDE SEQUENCE [LARGE SCALE GENOMIC DNA]</scope>
</reference>
<sequence>MLDLVKDKALATFMHAWKAAGPLKEQNLLEALFGVTTLRDNRREVEGWLCLQVHATPTRFRHEKNVFSSSSLRADVHGKQLMEKFQR</sequence>
<organism evidence="2 3">
    <name type="scientific">Heligmosomoides polygyrus</name>
    <name type="common">Parasitic roundworm</name>
    <dbReference type="NCBI Taxonomy" id="6339"/>
    <lineage>
        <taxon>Eukaryota</taxon>
        <taxon>Metazoa</taxon>
        <taxon>Ecdysozoa</taxon>
        <taxon>Nematoda</taxon>
        <taxon>Chromadorea</taxon>
        <taxon>Rhabditida</taxon>
        <taxon>Rhabditina</taxon>
        <taxon>Rhabditomorpha</taxon>
        <taxon>Strongyloidea</taxon>
        <taxon>Heligmosomidae</taxon>
        <taxon>Heligmosomoides</taxon>
    </lineage>
</organism>
<proteinExistence type="predicted"/>
<gene>
    <name evidence="1" type="ORF">HPBE_LOCUS9402</name>
</gene>
<accession>A0A183FP84</accession>
<name>A0A183FP84_HELPZ</name>
<reference evidence="3" key="2">
    <citation type="submission" date="2019-09" db="UniProtKB">
        <authorList>
            <consortium name="WormBaseParasite"/>
        </authorList>
    </citation>
    <scope>IDENTIFICATION</scope>
</reference>
<keyword evidence="2" id="KW-1185">Reference proteome</keyword>
<evidence type="ECO:0000313" key="2">
    <source>
        <dbReference type="Proteomes" id="UP000050761"/>
    </source>
</evidence>
<accession>A0A3P7ZQR2</accession>
<evidence type="ECO:0000313" key="1">
    <source>
        <dbReference type="EMBL" id="VDO80543.1"/>
    </source>
</evidence>
<protein>
    <submittedName>
        <fullName evidence="3">Transcriptional regulator</fullName>
    </submittedName>
</protein>
<dbReference type="WBParaSite" id="HPBE_0000940101-mRNA-1">
    <property type="protein sequence ID" value="HPBE_0000940101-mRNA-1"/>
    <property type="gene ID" value="HPBE_0000940101"/>
</dbReference>
<dbReference type="Proteomes" id="UP000050761">
    <property type="component" value="Unassembled WGS sequence"/>
</dbReference>